<reference evidence="5" key="1">
    <citation type="journal article" date="2019" name="Int. J. Syst. Evol. Microbiol.">
        <title>The Global Catalogue of Microorganisms (GCM) 10K type strain sequencing project: providing services to taxonomists for standard genome sequencing and annotation.</title>
        <authorList>
            <consortium name="The Broad Institute Genomics Platform"/>
            <consortium name="The Broad Institute Genome Sequencing Center for Infectious Disease"/>
            <person name="Wu L."/>
            <person name="Ma J."/>
        </authorList>
    </citation>
    <scope>NUCLEOTIDE SEQUENCE [LARGE SCALE GENOMIC DNA]</scope>
    <source>
        <strain evidence="5">JCM 16001</strain>
    </source>
</reference>
<evidence type="ECO:0000256" key="2">
    <source>
        <dbReference type="ARBA" id="ARBA00022729"/>
    </source>
</evidence>
<evidence type="ECO:0000259" key="3">
    <source>
        <dbReference type="Pfam" id="PF13407"/>
    </source>
</evidence>
<dbReference type="InterPro" id="IPR028082">
    <property type="entry name" value="Peripla_BP_I"/>
</dbReference>
<keyword evidence="5" id="KW-1185">Reference proteome</keyword>
<dbReference type="Gene3D" id="3.40.50.2300">
    <property type="match status" value="2"/>
</dbReference>
<sequence>MKLTGFTGISMPTDTSERWVIEGKALEDNLKELGYDVIHSNAKDVVEDQIAQIQSMVDEGVEFLVIAAIDNKSLGQVLAGAKDKGVTVIAYDRLILETPDVDYYASFNNYQVGVLQATHIVERLGLRDNAGPFNVELFSGDLGDNNSQYFFMGGLDTLESFIYDGTVQIPSGQTEQDPTSTAGWSGDVAMERMDGLIKDFYSDDVKLHAVLSPYDGISRGIVSALAANDYEPGSSDFPVVTGQDAEAASVKAIKDGTGQTETVFKDTRLLASTVTGMVKALVEGDQPEVNDLGTYDNGFKFVPSLLLDPVDVTAENYVEVIVESEYLTEEQIDAGEA</sequence>
<evidence type="ECO:0000256" key="1">
    <source>
        <dbReference type="ARBA" id="ARBA00004196"/>
    </source>
</evidence>
<dbReference type="PANTHER" id="PTHR30036">
    <property type="entry name" value="D-XYLOSE-BINDING PERIPLASMIC PROTEIN"/>
    <property type="match status" value="1"/>
</dbReference>
<evidence type="ECO:0000313" key="5">
    <source>
        <dbReference type="Proteomes" id="UP001499851"/>
    </source>
</evidence>
<keyword evidence="2" id="KW-0732">Signal</keyword>
<dbReference type="PANTHER" id="PTHR30036:SF1">
    <property type="entry name" value="D-XYLOSE-BINDING PERIPLASMIC PROTEIN"/>
    <property type="match status" value="1"/>
</dbReference>
<organism evidence="4 5">
    <name type="scientific">Glycomyces endophyticus</name>
    <dbReference type="NCBI Taxonomy" id="480996"/>
    <lineage>
        <taxon>Bacteria</taxon>
        <taxon>Bacillati</taxon>
        <taxon>Actinomycetota</taxon>
        <taxon>Actinomycetes</taxon>
        <taxon>Glycomycetales</taxon>
        <taxon>Glycomycetaceae</taxon>
        <taxon>Glycomyces</taxon>
    </lineage>
</organism>
<dbReference type="RefSeq" id="WP_344483619.1">
    <property type="nucleotide sequence ID" value="NZ_BAAAQF010000005.1"/>
</dbReference>
<dbReference type="Proteomes" id="UP001499851">
    <property type="component" value="Unassembled WGS sequence"/>
</dbReference>
<name>A0ABP4SBT8_9ACTN</name>
<feature type="domain" description="Periplasmic binding protein" evidence="3">
    <location>
        <begin position="8"/>
        <end position="285"/>
    </location>
</feature>
<dbReference type="SUPFAM" id="SSF53822">
    <property type="entry name" value="Periplasmic binding protein-like I"/>
    <property type="match status" value="1"/>
</dbReference>
<protein>
    <submittedName>
        <fullName evidence="4">Sugar ABC transporter substrate-binding protein</fullName>
    </submittedName>
</protein>
<dbReference type="EMBL" id="BAAAQF010000005">
    <property type="protein sequence ID" value="GAA1669310.1"/>
    <property type="molecule type" value="Genomic_DNA"/>
</dbReference>
<evidence type="ECO:0000313" key="4">
    <source>
        <dbReference type="EMBL" id="GAA1669310.1"/>
    </source>
</evidence>
<dbReference type="CDD" id="cd19994">
    <property type="entry name" value="PBP1_ChvE"/>
    <property type="match status" value="1"/>
</dbReference>
<proteinExistence type="predicted"/>
<gene>
    <name evidence="4" type="primary">chvE_1</name>
    <name evidence="4" type="ORF">GCM10009830_13820</name>
</gene>
<comment type="subcellular location">
    <subcellularLocation>
        <location evidence="1">Cell envelope</location>
    </subcellularLocation>
</comment>
<comment type="caution">
    <text evidence="4">The sequence shown here is derived from an EMBL/GenBank/DDBJ whole genome shotgun (WGS) entry which is preliminary data.</text>
</comment>
<dbReference type="InterPro" id="IPR050555">
    <property type="entry name" value="Bact_Solute-Bind_Prot2"/>
</dbReference>
<dbReference type="Pfam" id="PF13407">
    <property type="entry name" value="Peripla_BP_4"/>
    <property type="match status" value="1"/>
</dbReference>
<accession>A0ABP4SBT8</accession>
<dbReference type="InterPro" id="IPR025997">
    <property type="entry name" value="SBP_2_dom"/>
</dbReference>